<feature type="region of interest" description="Disordered" evidence="1">
    <location>
        <begin position="53"/>
        <end position="76"/>
    </location>
</feature>
<comment type="caution">
    <text evidence="3">The sequence shown here is derived from an EMBL/GenBank/DDBJ whole genome shotgun (WGS) entry which is preliminary data.</text>
</comment>
<name>A0ABP6GV15_9ACTN</name>
<sequence length="227" mass="24852">MFSRAVPDAVFLEPQGAPSWKEPAFGLALLLMFALLVLHRLLARGVPGLLKGRDKERSSASVGGGPHSALSRVRGERRPVGFTGPGAEGFLRALLVEVVTRGGGRVVLSRSELHRLLGGRMEPPLLALLAFRLVVHETPEEAVRHLERCFSADSADSAEEKDHLYWLLPSDRVPEPLPEHERLHVLLLGPWRQAREIGPDGLLDGETVPVLTVPEAVERLCLYGLTL</sequence>
<evidence type="ECO:0000313" key="4">
    <source>
        <dbReference type="Proteomes" id="UP001501842"/>
    </source>
</evidence>
<keyword evidence="2" id="KW-0812">Transmembrane</keyword>
<keyword evidence="4" id="KW-1185">Reference proteome</keyword>
<protein>
    <submittedName>
        <fullName evidence="3">Uncharacterized protein</fullName>
    </submittedName>
</protein>
<keyword evidence="2" id="KW-1133">Transmembrane helix</keyword>
<dbReference type="EMBL" id="BAAATZ010000015">
    <property type="protein sequence ID" value="GAA2729238.1"/>
    <property type="molecule type" value="Genomic_DNA"/>
</dbReference>
<keyword evidence="2" id="KW-0472">Membrane</keyword>
<evidence type="ECO:0000313" key="3">
    <source>
        <dbReference type="EMBL" id="GAA2729238.1"/>
    </source>
</evidence>
<dbReference type="Proteomes" id="UP001501842">
    <property type="component" value="Unassembled WGS sequence"/>
</dbReference>
<proteinExistence type="predicted"/>
<evidence type="ECO:0000256" key="1">
    <source>
        <dbReference type="SAM" id="MobiDB-lite"/>
    </source>
</evidence>
<gene>
    <name evidence="3" type="ORF">GCM10010439_39260</name>
</gene>
<evidence type="ECO:0000256" key="2">
    <source>
        <dbReference type="SAM" id="Phobius"/>
    </source>
</evidence>
<organism evidence="3 4">
    <name type="scientific">Actinocorallia aurantiaca</name>
    <dbReference type="NCBI Taxonomy" id="46204"/>
    <lineage>
        <taxon>Bacteria</taxon>
        <taxon>Bacillati</taxon>
        <taxon>Actinomycetota</taxon>
        <taxon>Actinomycetes</taxon>
        <taxon>Streptosporangiales</taxon>
        <taxon>Thermomonosporaceae</taxon>
        <taxon>Actinocorallia</taxon>
    </lineage>
</organism>
<dbReference type="RefSeq" id="WP_344451972.1">
    <property type="nucleotide sequence ID" value="NZ_BAAATZ010000015.1"/>
</dbReference>
<reference evidence="4" key="1">
    <citation type="journal article" date="2019" name="Int. J. Syst. Evol. Microbiol.">
        <title>The Global Catalogue of Microorganisms (GCM) 10K type strain sequencing project: providing services to taxonomists for standard genome sequencing and annotation.</title>
        <authorList>
            <consortium name="The Broad Institute Genomics Platform"/>
            <consortium name="The Broad Institute Genome Sequencing Center for Infectious Disease"/>
            <person name="Wu L."/>
            <person name="Ma J."/>
        </authorList>
    </citation>
    <scope>NUCLEOTIDE SEQUENCE [LARGE SCALE GENOMIC DNA]</scope>
    <source>
        <strain evidence="4">JCM 8201</strain>
    </source>
</reference>
<feature type="transmembrane region" description="Helical" evidence="2">
    <location>
        <begin position="24"/>
        <end position="43"/>
    </location>
</feature>
<accession>A0ABP6GV15</accession>